<organism evidence="3">
    <name type="scientific">Spongospora subterranea</name>
    <dbReference type="NCBI Taxonomy" id="70186"/>
    <lineage>
        <taxon>Eukaryota</taxon>
        <taxon>Sar</taxon>
        <taxon>Rhizaria</taxon>
        <taxon>Endomyxa</taxon>
        <taxon>Phytomyxea</taxon>
        <taxon>Plasmodiophorida</taxon>
        <taxon>Plasmodiophoridae</taxon>
        <taxon>Spongospora</taxon>
    </lineage>
</organism>
<accession>A0A0H5QVZ2</accession>
<dbReference type="AlphaFoldDB" id="A0A0H5QVZ2"/>
<name>A0A0H5QVZ2_9EUKA</name>
<evidence type="ECO:0000313" key="3">
    <source>
        <dbReference type="EMBL" id="CRZ06095.1"/>
    </source>
</evidence>
<dbReference type="InterPro" id="IPR001680">
    <property type="entry name" value="WD40_rpt"/>
</dbReference>
<dbReference type="PANTHER" id="PTHR44324:SF4">
    <property type="entry name" value="WD40 REPEAT DOMAIN 95"/>
    <property type="match status" value="1"/>
</dbReference>
<dbReference type="InterPro" id="IPR051242">
    <property type="entry name" value="WD-EF-hand_domain"/>
</dbReference>
<protein>
    <submittedName>
        <fullName evidence="3">Uncharacterized protein</fullName>
    </submittedName>
</protein>
<dbReference type="EMBL" id="HACM01005652">
    <property type="protein sequence ID" value="CRZ06094.1"/>
    <property type="molecule type" value="Transcribed_RNA"/>
</dbReference>
<evidence type="ECO:0000256" key="1">
    <source>
        <dbReference type="ARBA" id="ARBA00022737"/>
    </source>
</evidence>
<dbReference type="Pfam" id="PF00400">
    <property type="entry name" value="WD40"/>
    <property type="match status" value="2"/>
</dbReference>
<proteinExistence type="predicted"/>
<feature type="repeat" description="WD" evidence="2">
    <location>
        <begin position="39"/>
        <end position="80"/>
    </location>
</feature>
<dbReference type="InterPro" id="IPR036322">
    <property type="entry name" value="WD40_repeat_dom_sf"/>
</dbReference>
<dbReference type="SUPFAM" id="SSF50978">
    <property type="entry name" value="WD40 repeat-like"/>
    <property type="match status" value="1"/>
</dbReference>
<sequence>MGDRTASVSLMSWCVIASAGYDHKVKVWDPYVDKSICSLNGHFNPLISVSAVEGTPQIITADTSGVVKIWDIRNYACIQAFSLRTTDGVSLDSVSSLAIVPGRRRILIGGIGGVITYDGLSQAGRNPLLADTEPTSIALYNDHFATFVTAAGRSLKIWETKSGAIRSVYRDVTETVITALAFDHSQKKIVVGDGTGTIRVLNGMNGTQMKVNPHTSSVYVFFLRLSIFHSLMTFRFYGCAIK</sequence>
<evidence type="ECO:0000256" key="2">
    <source>
        <dbReference type="PROSITE-ProRule" id="PRU00221"/>
    </source>
</evidence>
<dbReference type="Gene3D" id="2.130.10.10">
    <property type="entry name" value="YVTN repeat-like/Quinoprotein amine dehydrogenase"/>
    <property type="match status" value="2"/>
</dbReference>
<reference evidence="3" key="1">
    <citation type="submission" date="2015-04" db="EMBL/GenBank/DDBJ databases">
        <title>The genome sequence of the plant pathogenic Rhizarian Plasmodiophora brassicae reveals insights in its biotrophic life cycle and the origin of chitin synthesis.</title>
        <authorList>
            <person name="Schwelm A."/>
            <person name="Fogelqvist J."/>
            <person name="Knaust A."/>
            <person name="Julke S."/>
            <person name="Lilja T."/>
            <person name="Dhandapani V."/>
            <person name="Bonilla-Rosso G."/>
            <person name="Karlsson M."/>
            <person name="Shevchenko A."/>
            <person name="Choi S.R."/>
            <person name="Kim H.G."/>
            <person name="Park J.Y."/>
            <person name="Lim Y.P."/>
            <person name="Ludwig-Muller J."/>
            <person name="Dixelius C."/>
        </authorList>
    </citation>
    <scope>NUCLEOTIDE SEQUENCE</scope>
    <source>
        <tissue evidence="3">Potato root galls</tissue>
    </source>
</reference>
<keyword evidence="2" id="KW-0853">WD repeat</keyword>
<dbReference type="InterPro" id="IPR015943">
    <property type="entry name" value="WD40/YVTN_repeat-like_dom_sf"/>
</dbReference>
<dbReference type="SMART" id="SM00320">
    <property type="entry name" value="WD40"/>
    <property type="match status" value="3"/>
</dbReference>
<dbReference type="EMBL" id="HACM01005653">
    <property type="protein sequence ID" value="CRZ06095.1"/>
    <property type="molecule type" value="Transcribed_RNA"/>
</dbReference>
<dbReference type="PANTHER" id="PTHR44324">
    <property type="entry name" value="WD40 REPEAT DOMAIN 95"/>
    <property type="match status" value="1"/>
</dbReference>
<dbReference type="PROSITE" id="PS50082">
    <property type="entry name" value="WD_REPEATS_2"/>
    <property type="match status" value="1"/>
</dbReference>
<keyword evidence="1" id="KW-0677">Repeat</keyword>